<evidence type="ECO:0000256" key="4">
    <source>
        <dbReference type="ARBA" id="ARBA00022692"/>
    </source>
</evidence>
<dbReference type="STRING" id="443610.VE25_14080"/>
<proteinExistence type="inferred from homology"/>
<keyword evidence="3" id="KW-0997">Cell inner membrane</keyword>
<comment type="catalytic activity">
    <reaction evidence="11">
        <text>fluoride(in) = fluoride(out)</text>
        <dbReference type="Rhea" id="RHEA:76159"/>
        <dbReference type="ChEBI" id="CHEBI:17051"/>
    </reaction>
    <physiologicalReaction direction="left-to-right" evidence="11">
        <dbReference type="Rhea" id="RHEA:76160"/>
    </physiologicalReaction>
</comment>
<evidence type="ECO:0000313" key="13">
    <source>
        <dbReference type="EMBL" id="KKB11213.1"/>
    </source>
</evidence>
<dbReference type="NCBIfam" id="NF010791">
    <property type="entry name" value="PRK14195.1"/>
    <property type="match status" value="1"/>
</dbReference>
<dbReference type="RefSeq" id="WP_046109277.1">
    <property type="nucleotide sequence ID" value="NZ_JZEX01000121.1"/>
</dbReference>
<dbReference type="HAMAP" id="MF_00454">
    <property type="entry name" value="FluC"/>
    <property type="match status" value="1"/>
</dbReference>
<dbReference type="PATRIC" id="fig|443610.3.peg.1059"/>
<evidence type="ECO:0000256" key="2">
    <source>
        <dbReference type="ARBA" id="ARBA00022475"/>
    </source>
</evidence>
<organism evidence="13 14">
    <name type="scientific">Devosia geojensis</name>
    <dbReference type="NCBI Taxonomy" id="443610"/>
    <lineage>
        <taxon>Bacteria</taxon>
        <taxon>Pseudomonadati</taxon>
        <taxon>Pseudomonadota</taxon>
        <taxon>Alphaproteobacteria</taxon>
        <taxon>Hyphomicrobiales</taxon>
        <taxon>Devosiaceae</taxon>
        <taxon>Devosia</taxon>
    </lineage>
</organism>
<keyword evidence="2 12" id="KW-1003">Cell membrane</keyword>
<evidence type="ECO:0000256" key="12">
    <source>
        <dbReference type="HAMAP-Rule" id="MF_00454"/>
    </source>
</evidence>
<evidence type="ECO:0000256" key="1">
    <source>
        <dbReference type="ARBA" id="ARBA00004651"/>
    </source>
</evidence>
<dbReference type="GO" id="GO:0046872">
    <property type="term" value="F:metal ion binding"/>
    <property type="evidence" value="ECO:0007669"/>
    <property type="project" value="UniProtKB-KW"/>
</dbReference>
<comment type="subcellular location">
    <subcellularLocation>
        <location evidence="1 12">Cell membrane</location>
        <topology evidence="1 12">Multi-pass membrane protein</topology>
    </subcellularLocation>
</comment>
<dbReference type="AlphaFoldDB" id="A0A0F5FQW5"/>
<dbReference type="GO" id="GO:0062054">
    <property type="term" value="F:fluoride channel activity"/>
    <property type="evidence" value="ECO:0007669"/>
    <property type="project" value="UniProtKB-UniRule"/>
</dbReference>
<dbReference type="GO" id="GO:0005886">
    <property type="term" value="C:plasma membrane"/>
    <property type="evidence" value="ECO:0007669"/>
    <property type="project" value="UniProtKB-SubCell"/>
</dbReference>
<dbReference type="Proteomes" id="UP000033632">
    <property type="component" value="Unassembled WGS sequence"/>
</dbReference>
<dbReference type="NCBIfam" id="NF010794">
    <property type="entry name" value="PRK14198.1"/>
    <property type="match status" value="1"/>
</dbReference>
<dbReference type="GO" id="GO:0140114">
    <property type="term" value="P:cellular detoxification of fluoride"/>
    <property type="evidence" value="ECO:0007669"/>
    <property type="project" value="UniProtKB-UniRule"/>
</dbReference>
<dbReference type="NCBIfam" id="TIGR00494">
    <property type="entry name" value="crcB"/>
    <property type="match status" value="1"/>
</dbReference>
<protein>
    <recommendedName>
        <fullName evidence="12">Fluoride-specific ion channel FluC</fullName>
    </recommendedName>
</protein>
<comment type="similarity">
    <text evidence="10 12">Belongs to the fluoride channel Fluc/FEX (TC 1.A.43) family.</text>
</comment>
<comment type="activity regulation">
    <text evidence="12">Na(+) is not transported, but it plays an essential structural role and its presence is essential for fluoride channel function.</text>
</comment>
<keyword evidence="9 12" id="KW-0407">Ion channel</keyword>
<comment type="function">
    <text evidence="12">Fluoride-specific ion channel. Important for reducing fluoride concentration in the cell, thus reducing its toxicity.</text>
</comment>
<accession>A0A0F5FQW5</accession>
<evidence type="ECO:0000256" key="9">
    <source>
        <dbReference type="ARBA" id="ARBA00023303"/>
    </source>
</evidence>
<evidence type="ECO:0000256" key="8">
    <source>
        <dbReference type="ARBA" id="ARBA00023136"/>
    </source>
</evidence>
<dbReference type="OrthoDB" id="9806299at2"/>
<keyword evidence="7 12" id="KW-0406">Ion transport</keyword>
<keyword evidence="14" id="KW-1185">Reference proteome</keyword>
<keyword evidence="4 12" id="KW-0812">Transmembrane</keyword>
<dbReference type="Pfam" id="PF02537">
    <property type="entry name" value="CRCB"/>
    <property type="match status" value="1"/>
</dbReference>
<evidence type="ECO:0000256" key="6">
    <source>
        <dbReference type="ARBA" id="ARBA00023053"/>
    </source>
</evidence>
<dbReference type="InterPro" id="IPR003691">
    <property type="entry name" value="FluC"/>
</dbReference>
<name>A0A0F5FQW5_9HYPH</name>
<evidence type="ECO:0000313" key="14">
    <source>
        <dbReference type="Proteomes" id="UP000033632"/>
    </source>
</evidence>
<keyword evidence="6 12" id="KW-0915">Sodium</keyword>
<evidence type="ECO:0000256" key="5">
    <source>
        <dbReference type="ARBA" id="ARBA00022989"/>
    </source>
</evidence>
<keyword evidence="12" id="KW-0479">Metal-binding</keyword>
<sequence>MQALLLVGAGGAIGAMLRYGVSTLVGRLWPSDFPVATLVINIAGSFAMGLLVGWLARAMPTWAAEARLFVAVGVLGGFTTFSAFSLEAILLIERGALMQAALYILLSVALCLAGLYLGLLMTRGFPA</sequence>
<feature type="binding site" evidence="12">
    <location>
        <position position="79"/>
    </location>
    <ligand>
        <name>Na(+)</name>
        <dbReference type="ChEBI" id="CHEBI:29101"/>
        <note>structural</note>
    </ligand>
</feature>
<evidence type="ECO:0000256" key="11">
    <source>
        <dbReference type="ARBA" id="ARBA00035585"/>
    </source>
</evidence>
<dbReference type="PANTHER" id="PTHR28259">
    <property type="entry name" value="FLUORIDE EXPORT PROTEIN 1-RELATED"/>
    <property type="match status" value="1"/>
</dbReference>
<keyword evidence="5 12" id="KW-1133">Transmembrane helix</keyword>
<keyword evidence="8 12" id="KW-0472">Membrane</keyword>
<reference evidence="13 14" key="1">
    <citation type="submission" date="2015-03" db="EMBL/GenBank/DDBJ databases">
        <authorList>
            <person name="Hassan Y.I."/>
            <person name="Lepp D."/>
            <person name="Li X.-Z."/>
            <person name="Zhou T."/>
        </authorList>
    </citation>
    <scope>NUCLEOTIDE SEQUENCE [LARGE SCALE GENOMIC DNA]</scope>
    <source>
        <strain evidence="13 14">BD-c194</strain>
    </source>
</reference>
<feature type="transmembrane region" description="Helical" evidence="12">
    <location>
        <begin position="68"/>
        <end position="92"/>
    </location>
</feature>
<dbReference type="EMBL" id="JZEX01000121">
    <property type="protein sequence ID" value="KKB11213.1"/>
    <property type="molecule type" value="Genomic_DNA"/>
</dbReference>
<dbReference type="PANTHER" id="PTHR28259:SF1">
    <property type="entry name" value="FLUORIDE EXPORT PROTEIN 1-RELATED"/>
    <property type="match status" value="1"/>
</dbReference>
<feature type="transmembrane region" description="Helical" evidence="12">
    <location>
        <begin position="33"/>
        <end position="56"/>
    </location>
</feature>
<keyword evidence="12" id="KW-0813">Transport</keyword>
<evidence type="ECO:0000256" key="3">
    <source>
        <dbReference type="ARBA" id="ARBA00022519"/>
    </source>
</evidence>
<feature type="binding site" evidence="12">
    <location>
        <position position="76"/>
    </location>
    <ligand>
        <name>Na(+)</name>
        <dbReference type="ChEBI" id="CHEBI:29101"/>
        <note>structural</note>
    </ligand>
</feature>
<gene>
    <name evidence="12" type="primary">fluC</name>
    <name evidence="12" type="synonym">crcB</name>
    <name evidence="13" type="ORF">VE25_14080</name>
</gene>
<evidence type="ECO:0000256" key="10">
    <source>
        <dbReference type="ARBA" id="ARBA00035120"/>
    </source>
</evidence>
<comment type="caution">
    <text evidence="13">The sequence shown here is derived from an EMBL/GenBank/DDBJ whole genome shotgun (WGS) entry which is preliminary data.</text>
</comment>
<evidence type="ECO:0000256" key="7">
    <source>
        <dbReference type="ARBA" id="ARBA00023065"/>
    </source>
</evidence>
<feature type="transmembrane region" description="Helical" evidence="12">
    <location>
        <begin position="98"/>
        <end position="119"/>
    </location>
</feature>